<gene>
    <name evidence="5" type="ORF">GBA63_09355</name>
</gene>
<keyword evidence="3" id="KW-0560">Oxidoreductase</keyword>
<dbReference type="AlphaFoldDB" id="A0A6G8Q8M0"/>
<evidence type="ECO:0000256" key="1">
    <source>
        <dbReference type="ARBA" id="ARBA00006484"/>
    </source>
</evidence>
<dbReference type="PANTHER" id="PTHR43490:SF99">
    <property type="entry name" value="SHORT-CHAIN DEHYDROGENASE_REDUCTASE"/>
    <property type="match status" value="1"/>
</dbReference>
<dbReference type="KEGG" id="rub:GBA63_09355"/>
<sequence>MQDKPVALVTGANKGIGLRIAKDLAAHGLTVLVGSRELENGEAAAKSVAEDARAVRLDVTDRASIAAAAERIRSEFGRLDVLVNNAGISHAGKPGRPLEELAASNIPSVASLDEVRAVFETNVFGVIAVTQAMLPLLREAPAGRIVNLGSDSGSLTLNSDPSFPHRAVFGVAYSPSKTALHAITLAFAIELEPTGIKVNAASPGFTSTDLNNFAGTRTVEQGAREAVRLALIGAEGPTGTLSDEDGPLPW</sequence>
<keyword evidence="2" id="KW-0521">NADP</keyword>
<dbReference type="Gene3D" id="3.40.50.720">
    <property type="entry name" value="NAD(P)-binding Rossmann-like Domain"/>
    <property type="match status" value="1"/>
</dbReference>
<protein>
    <submittedName>
        <fullName evidence="5">SDR family NAD(P)-dependent oxidoreductase</fullName>
    </submittedName>
</protein>
<dbReference type="GO" id="GO:0016616">
    <property type="term" value="F:oxidoreductase activity, acting on the CH-OH group of donors, NAD or NADP as acceptor"/>
    <property type="evidence" value="ECO:0007669"/>
    <property type="project" value="InterPro"/>
</dbReference>
<reference evidence="5 6" key="1">
    <citation type="submission" date="2019-10" db="EMBL/GenBank/DDBJ databases">
        <title>Rubrobacter sp nov SCSIO 52090 isolated from a deep-sea sediment in the South China Sea.</title>
        <authorList>
            <person name="Chen R.W."/>
        </authorList>
    </citation>
    <scope>NUCLEOTIDE SEQUENCE [LARGE SCALE GENOMIC DNA]</scope>
    <source>
        <strain evidence="5 6">SCSIO 52909</strain>
    </source>
</reference>
<dbReference type="PANTHER" id="PTHR43490">
    <property type="entry name" value="(+)-NEOMENTHOL DEHYDROGENASE"/>
    <property type="match status" value="1"/>
</dbReference>
<evidence type="ECO:0000313" key="5">
    <source>
        <dbReference type="EMBL" id="QIN82834.1"/>
    </source>
</evidence>
<dbReference type="InterPro" id="IPR045313">
    <property type="entry name" value="CBR1-like"/>
</dbReference>
<evidence type="ECO:0000256" key="4">
    <source>
        <dbReference type="RuleBase" id="RU000363"/>
    </source>
</evidence>
<dbReference type="PRINTS" id="PR00080">
    <property type="entry name" value="SDRFAMILY"/>
</dbReference>
<dbReference type="SUPFAM" id="SSF51735">
    <property type="entry name" value="NAD(P)-binding Rossmann-fold domains"/>
    <property type="match status" value="1"/>
</dbReference>
<dbReference type="CDD" id="cd05324">
    <property type="entry name" value="carb_red_PTCR-like_SDR_c"/>
    <property type="match status" value="1"/>
</dbReference>
<dbReference type="Proteomes" id="UP000501452">
    <property type="component" value="Chromosome"/>
</dbReference>
<dbReference type="InterPro" id="IPR002347">
    <property type="entry name" value="SDR_fam"/>
</dbReference>
<dbReference type="Pfam" id="PF00106">
    <property type="entry name" value="adh_short"/>
    <property type="match status" value="1"/>
</dbReference>
<dbReference type="InterPro" id="IPR036291">
    <property type="entry name" value="NAD(P)-bd_dom_sf"/>
</dbReference>
<accession>A0A6G8Q8M0</accession>
<name>A0A6G8Q8M0_9ACTN</name>
<dbReference type="EMBL" id="CP045119">
    <property type="protein sequence ID" value="QIN82834.1"/>
    <property type="molecule type" value="Genomic_DNA"/>
</dbReference>
<evidence type="ECO:0000313" key="6">
    <source>
        <dbReference type="Proteomes" id="UP000501452"/>
    </source>
</evidence>
<dbReference type="RefSeq" id="WP_166175538.1">
    <property type="nucleotide sequence ID" value="NZ_CP045119.1"/>
</dbReference>
<proteinExistence type="inferred from homology"/>
<dbReference type="PRINTS" id="PR00081">
    <property type="entry name" value="GDHRDH"/>
</dbReference>
<evidence type="ECO:0000256" key="2">
    <source>
        <dbReference type="ARBA" id="ARBA00022857"/>
    </source>
</evidence>
<keyword evidence="6" id="KW-1185">Reference proteome</keyword>
<organism evidence="5 6">
    <name type="scientific">Rubrobacter tropicus</name>
    <dbReference type="NCBI Taxonomy" id="2653851"/>
    <lineage>
        <taxon>Bacteria</taxon>
        <taxon>Bacillati</taxon>
        <taxon>Actinomycetota</taxon>
        <taxon>Rubrobacteria</taxon>
        <taxon>Rubrobacterales</taxon>
        <taxon>Rubrobacteraceae</taxon>
        <taxon>Rubrobacter</taxon>
    </lineage>
</organism>
<comment type="similarity">
    <text evidence="1 4">Belongs to the short-chain dehydrogenases/reductases (SDR) family.</text>
</comment>
<evidence type="ECO:0000256" key="3">
    <source>
        <dbReference type="ARBA" id="ARBA00023002"/>
    </source>
</evidence>